<accession>A0ABW4FQQ1</accession>
<evidence type="ECO:0000256" key="1">
    <source>
        <dbReference type="ARBA" id="ARBA00022729"/>
    </source>
</evidence>
<dbReference type="GO" id="GO:0016787">
    <property type="term" value="F:hydrolase activity"/>
    <property type="evidence" value="ECO:0007669"/>
    <property type="project" value="UniProtKB-KW"/>
</dbReference>
<evidence type="ECO:0000256" key="2">
    <source>
        <dbReference type="SAM" id="SignalP"/>
    </source>
</evidence>
<dbReference type="EMBL" id="JBHUCP010000018">
    <property type="protein sequence ID" value="MFD1532560.1"/>
    <property type="molecule type" value="Genomic_DNA"/>
</dbReference>
<dbReference type="Proteomes" id="UP001597145">
    <property type="component" value="Unassembled WGS sequence"/>
</dbReference>
<comment type="caution">
    <text evidence="4">The sequence shown here is derived from an EMBL/GenBank/DDBJ whole genome shotgun (WGS) entry which is preliminary data.</text>
</comment>
<protein>
    <submittedName>
        <fullName evidence="4">Glycoside hydrolase family 10 protein</fullName>
    </submittedName>
</protein>
<feature type="chain" id="PRO_5046165395" evidence="2">
    <location>
        <begin position="27"/>
        <end position="411"/>
    </location>
</feature>
<dbReference type="SUPFAM" id="SSF51445">
    <property type="entry name" value="(Trans)glycosidases"/>
    <property type="match status" value="1"/>
</dbReference>
<proteinExistence type="predicted"/>
<reference evidence="5" key="1">
    <citation type="journal article" date="2019" name="Int. J. Syst. Evol. Microbiol.">
        <title>The Global Catalogue of Microorganisms (GCM) 10K type strain sequencing project: providing services to taxonomists for standard genome sequencing and annotation.</title>
        <authorList>
            <consortium name="The Broad Institute Genomics Platform"/>
            <consortium name="The Broad Institute Genome Sequencing Center for Infectious Disease"/>
            <person name="Wu L."/>
            <person name="Ma J."/>
        </authorList>
    </citation>
    <scope>NUCLEOTIDE SEQUENCE [LARGE SCALE GENOMIC DNA]</scope>
    <source>
        <strain evidence="5">JCM 12165</strain>
    </source>
</reference>
<evidence type="ECO:0000259" key="3">
    <source>
        <dbReference type="Pfam" id="PF02638"/>
    </source>
</evidence>
<dbReference type="RefSeq" id="WP_343986158.1">
    <property type="nucleotide sequence ID" value="NZ_BAAAJG010000027.1"/>
</dbReference>
<dbReference type="InterPro" id="IPR003790">
    <property type="entry name" value="GHL10"/>
</dbReference>
<evidence type="ECO:0000313" key="4">
    <source>
        <dbReference type="EMBL" id="MFD1532560.1"/>
    </source>
</evidence>
<keyword evidence="5" id="KW-1185">Reference proteome</keyword>
<organism evidence="4 5">
    <name type="scientific">Pseudonocardia aurantiaca</name>
    <dbReference type="NCBI Taxonomy" id="75290"/>
    <lineage>
        <taxon>Bacteria</taxon>
        <taxon>Bacillati</taxon>
        <taxon>Actinomycetota</taxon>
        <taxon>Actinomycetes</taxon>
        <taxon>Pseudonocardiales</taxon>
        <taxon>Pseudonocardiaceae</taxon>
        <taxon>Pseudonocardia</taxon>
    </lineage>
</organism>
<dbReference type="InterPro" id="IPR052177">
    <property type="entry name" value="Divisome_Glycosyl_Hydrolase"/>
</dbReference>
<dbReference type="Pfam" id="PF02638">
    <property type="entry name" value="GHL10"/>
    <property type="match status" value="1"/>
</dbReference>
<dbReference type="Gene3D" id="3.20.20.80">
    <property type="entry name" value="Glycosidases"/>
    <property type="match status" value="1"/>
</dbReference>
<keyword evidence="1 2" id="KW-0732">Signal</keyword>
<dbReference type="PANTHER" id="PTHR43405">
    <property type="entry name" value="GLYCOSYL HYDROLASE DIGH"/>
    <property type="match status" value="1"/>
</dbReference>
<feature type="domain" description="Glycosyl hydrolase-like 10" evidence="3">
    <location>
        <begin position="43"/>
        <end position="355"/>
    </location>
</feature>
<evidence type="ECO:0000313" key="5">
    <source>
        <dbReference type="Proteomes" id="UP001597145"/>
    </source>
</evidence>
<keyword evidence="4" id="KW-0378">Hydrolase</keyword>
<name>A0ABW4FQQ1_9PSEU</name>
<sequence>MRVLRRYRLVLLAGVGALLLGAAALPAPTGAVPSCAQPAGPAQMRAVWIAGVDNVDWPSRPGLSVADQQQEYRTILDDAQRRRLNTVMVQVRPTADAFWPSPFEPWSQWLTGTQGQDPGYDPLAFLVQETHNRGLAFHAWFNPFRISKQADVGRLTANHPARLHPDWVLTYGGRLYYDPGKPEVREFVMNAMMDAVRRYDVDAVHFDDYFYPYPDGSAPIPDAATFTAHGGGFTDVADWRRDNVNQLVRGMSERIRAAKPGVEFGISPFGIWRNASEDPRGSATSGLSSYSAIYADTLTWIDNRWINYVVPQIYWEIGNPRADYATLMPWWARAVAGKRVDLYVGQAAYKVGSSSAWGDGQLAEHLALNRAHPEVLGDVYFSAASLRSNAAAAIDQVAAEYYRATARSPGC</sequence>
<dbReference type="InterPro" id="IPR017853">
    <property type="entry name" value="GH"/>
</dbReference>
<dbReference type="PANTHER" id="PTHR43405:SF1">
    <property type="entry name" value="GLYCOSYL HYDROLASE DIGH"/>
    <property type="match status" value="1"/>
</dbReference>
<feature type="signal peptide" evidence="2">
    <location>
        <begin position="1"/>
        <end position="26"/>
    </location>
</feature>
<gene>
    <name evidence="4" type="ORF">ACFSCY_24340</name>
</gene>